<reference evidence="2 3" key="1">
    <citation type="submission" date="2015-08" db="EMBL/GenBank/DDBJ databases">
        <title>Genomic sequence of Lactobacillus heilongjiangensis DSM 28069, isolated from Chinese traditional pickle.</title>
        <authorList>
            <person name="Jiang X."/>
            <person name="Zheng B."/>
            <person name="Cheng H."/>
        </authorList>
    </citation>
    <scope>NUCLEOTIDE SEQUENCE [LARGE SCALE GENOMIC DNA]</scope>
    <source>
        <strain evidence="2 3">DSM 28069</strain>
    </source>
</reference>
<dbReference type="OrthoDB" id="9773293at2"/>
<evidence type="ECO:0000313" key="2">
    <source>
        <dbReference type="EMBL" id="ALB30197.1"/>
    </source>
</evidence>
<dbReference type="SUPFAM" id="SSF53474">
    <property type="entry name" value="alpha/beta-Hydrolases"/>
    <property type="match status" value="1"/>
</dbReference>
<organism evidence="2 3">
    <name type="scientific">Companilactobacillus heilongjiangensis</name>
    <dbReference type="NCBI Taxonomy" id="1074467"/>
    <lineage>
        <taxon>Bacteria</taxon>
        <taxon>Bacillati</taxon>
        <taxon>Bacillota</taxon>
        <taxon>Bacilli</taxon>
        <taxon>Lactobacillales</taxon>
        <taxon>Lactobacillaceae</taxon>
        <taxon>Companilactobacillus</taxon>
    </lineage>
</organism>
<feature type="domain" description="AB hydrolase-1" evidence="1">
    <location>
        <begin position="38"/>
        <end position="260"/>
    </location>
</feature>
<dbReference type="Gene3D" id="3.40.50.1820">
    <property type="entry name" value="alpha/beta hydrolase"/>
    <property type="match status" value="1"/>
</dbReference>
<gene>
    <name evidence="2" type="ORF">JP39_09185</name>
</gene>
<dbReference type="Proteomes" id="UP000061546">
    <property type="component" value="Chromosome"/>
</dbReference>
<sequence length="276" mass="30630">MHYIKAENKRILATNGVEYAYRELGERTGVPIVALNHLSANLDNWDPVIIDGLAKNHWIITFDYEGVGGSTGSVPDTIQGMAKDTANFIETLGLKKVDILGFSMGGMVGQELMELKPELVEKAILAGTGPRGGKGISSIIKLSDRELLKAIVTFKDVKTYMFFTRTANGKSSASAFIERLKIRKDDRDKTISWPSYRRQLHAIKLWGEDRPADLSKIEQPVLVVNGDDDIMVPTKPNTYDLHERLANSELIIYKDAGHGSIAQNNVSFVESANDFY</sequence>
<dbReference type="EMBL" id="CP012559">
    <property type="protein sequence ID" value="ALB30197.1"/>
    <property type="molecule type" value="Genomic_DNA"/>
</dbReference>
<evidence type="ECO:0000259" key="1">
    <source>
        <dbReference type="Pfam" id="PF00561"/>
    </source>
</evidence>
<dbReference type="GO" id="GO:0016787">
    <property type="term" value="F:hydrolase activity"/>
    <property type="evidence" value="ECO:0007669"/>
    <property type="project" value="UniProtKB-KW"/>
</dbReference>
<dbReference type="AlphaFoldDB" id="A0A0K2LFX6"/>
<name>A0A0K2LFX6_9LACO</name>
<protein>
    <submittedName>
        <fullName evidence="2">Alpha/beta hydrolase</fullName>
    </submittedName>
</protein>
<evidence type="ECO:0000313" key="3">
    <source>
        <dbReference type="Proteomes" id="UP000061546"/>
    </source>
</evidence>
<dbReference type="InterPro" id="IPR029058">
    <property type="entry name" value="AB_hydrolase_fold"/>
</dbReference>
<dbReference type="PANTHER" id="PTHR43433:SF5">
    <property type="entry name" value="AB HYDROLASE-1 DOMAIN-CONTAINING PROTEIN"/>
    <property type="match status" value="1"/>
</dbReference>
<proteinExistence type="predicted"/>
<dbReference type="InterPro" id="IPR050471">
    <property type="entry name" value="AB_hydrolase"/>
</dbReference>
<keyword evidence="3" id="KW-1185">Reference proteome</keyword>
<dbReference type="KEGG" id="lhi:JP39_09185"/>
<dbReference type="Pfam" id="PF00561">
    <property type="entry name" value="Abhydrolase_1"/>
    <property type="match status" value="1"/>
</dbReference>
<dbReference type="STRING" id="1074467.JP39_09185"/>
<accession>A0A0K2LFX6</accession>
<dbReference type="PRINTS" id="PR00111">
    <property type="entry name" value="ABHYDROLASE"/>
</dbReference>
<keyword evidence="2" id="KW-0378">Hydrolase</keyword>
<dbReference type="PANTHER" id="PTHR43433">
    <property type="entry name" value="HYDROLASE, ALPHA/BETA FOLD FAMILY PROTEIN"/>
    <property type="match status" value="1"/>
</dbReference>
<dbReference type="InterPro" id="IPR000073">
    <property type="entry name" value="AB_hydrolase_1"/>
</dbReference>